<sequence>MSASKQTVTVFTPTLNLLMCTMPCLDPLISYYELQGQGGIPRAEGFYLGNLDVNNFIVIST</sequence>
<dbReference type="AlphaFoldDB" id="A0AAE9W9M2"/>
<keyword evidence="2" id="KW-1185">Reference proteome</keyword>
<reference evidence="1 2" key="1">
    <citation type="journal article" date="2023" name="G3 (Bethesda)">
        <title>A high-quality reference genome for the fission yeast Schizosaccharomyces osmophilus.</title>
        <authorList>
            <person name="Jia G.S."/>
            <person name="Zhang W.C."/>
            <person name="Liang Y."/>
            <person name="Liu X.H."/>
            <person name="Rhind N."/>
            <person name="Pidoux A."/>
            <person name="Brysch-Herzberg M."/>
            <person name="Du L.L."/>
        </authorList>
    </citation>
    <scope>NUCLEOTIDE SEQUENCE [LARGE SCALE GENOMIC DNA]</scope>
    <source>
        <strain evidence="1 2">CBS 15793</strain>
    </source>
</reference>
<evidence type="ECO:0000313" key="2">
    <source>
        <dbReference type="Proteomes" id="UP001212411"/>
    </source>
</evidence>
<proteinExistence type="predicted"/>
<dbReference type="RefSeq" id="XP_056036452.1">
    <property type="nucleotide sequence ID" value="XM_056179366.1"/>
</dbReference>
<gene>
    <name evidence="1" type="ORF">SOMG_00572</name>
</gene>
<dbReference type="Proteomes" id="UP001212411">
    <property type="component" value="Chromosome 1"/>
</dbReference>
<dbReference type="KEGG" id="som:SOMG_00572"/>
<name>A0AAE9W9M2_9SCHI</name>
<dbReference type="GeneID" id="80874055"/>
<dbReference type="EMBL" id="CP115611">
    <property type="protein sequence ID" value="WBW72209.1"/>
    <property type="molecule type" value="Genomic_DNA"/>
</dbReference>
<organism evidence="1 2">
    <name type="scientific">Schizosaccharomyces osmophilus</name>
    <dbReference type="NCBI Taxonomy" id="2545709"/>
    <lineage>
        <taxon>Eukaryota</taxon>
        <taxon>Fungi</taxon>
        <taxon>Dikarya</taxon>
        <taxon>Ascomycota</taxon>
        <taxon>Taphrinomycotina</taxon>
        <taxon>Schizosaccharomycetes</taxon>
        <taxon>Schizosaccharomycetales</taxon>
        <taxon>Schizosaccharomycetaceae</taxon>
        <taxon>Schizosaccharomyces</taxon>
    </lineage>
</organism>
<protein>
    <submittedName>
        <fullName evidence="1">Uncharacterized protein</fullName>
    </submittedName>
</protein>
<accession>A0AAE9W9M2</accession>
<evidence type="ECO:0000313" key="1">
    <source>
        <dbReference type="EMBL" id="WBW72209.1"/>
    </source>
</evidence>